<dbReference type="PROSITE" id="PS52016">
    <property type="entry name" value="TONB_DEPENDENT_REC_3"/>
    <property type="match status" value="1"/>
</dbReference>
<dbReference type="InterPro" id="IPR012910">
    <property type="entry name" value="Plug_dom"/>
</dbReference>
<keyword evidence="4 10" id="KW-0812">Transmembrane</keyword>
<keyword evidence="14" id="KW-0614">Plasmid</keyword>
<keyword evidence="3 10" id="KW-1134">Transmembrane beta strand</keyword>
<comment type="subcellular location">
    <subcellularLocation>
        <location evidence="1 10">Cell outer membrane</location>
        <topology evidence="1 10">Multi-pass membrane protein</topology>
    </subcellularLocation>
</comment>
<protein>
    <submittedName>
        <fullName evidence="14">TonB-dependent receptor</fullName>
    </submittedName>
</protein>
<dbReference type="Pfam" id="PF00593">
    <property type="entry name" value="TonB_dep_Rec_b-barrel"/>
    <property type="match status" value="1"/>
</dbReference>
<dbReference type="PANTHER" id="PTHR30069:SF29">
    <property type="entry name" value="HEMOGLOBIN AND HEMOGLOBIN-HAPTOGLOBIN-BINDING PROTEIN 1-RELATED"/>
    <property type="match status" value="1"/>
</dbReference>
<evidence type="ECO:0000313" key="14">
    <source>
        <dbReference type="EMBL" id="AFK05723.1"/>
    </source>
</evidence>
<keyword evidence="6 11" id="KW-0798">TonB box</keyword>
<evidence type="ECO:0000256" key="5">
    <source>
        <dbReference type="ARBA" id="ARBA00022729"/>
    </source>
</evidence>
<dbReference type="Gene3D" id="2.170.130.10">
    <property type="entry name" value="TonB-dependent receptor, plug domain"/>
    <property type="match status" value="1"/>
</dbReference>
<organism evidence="14 15">
    <name type="scientific">Emticicia oligotrophica (strain DSM 17448 / CIP 109782 / MTCC 6937 / GPTSA100-15)</name>
    <dbReference type="NCBI Taxonomy" id="929562"/>
    <lineage>
        <taxon>Bacteria</taxon>
        <taxon>Pseudomonadati</taxon>
        <taxon>Bacteroidota</taxon>
        <taxon>Cytophagia</taxon>
        <taxon>Cytophagales</taxon>
        <taxon>Leadbetterellaceae</taxon>
        <taxon>Emticicia</taxon>
    </lineage>
</organism>
<gene>
    <name evidence="14" type="ordered locus">Emtol_0037</name>
</gene>
<keyword evidence="8 14" id="KW-0675">Receptor</keyword>
<dbReference type="Proteomes" id="UP000002875">
    <property type="component" value="Plasmid pEMTOL04"/>
</dbReference>
<evidence type="ECO:0000256" key="4">
    <source>
        <dbReference type="ARBA" id="ARBA00022692"/>
    </source>
</evidence>
<sequence length="675" mass="76145">MSSKRYINFMKLLLMYLGLLNPSTDSTKTELLNEVVITASRSANQEFQTPNNIKILNKKYLKTYASRTTPEALIGINGVFVQKTNHGGGSPFVRGLTGNQTLLMVDGIRLSNSTFRYGPNQYFNTIDPFSISKIEVLKGGGSVQYGSDALGGTIQIFTAEPEFNTKWKGNFLGRIATQGMEQTARGEINYGGEKLAVSASFGYRNFGDLVGGKLTGRQSPSGYDEQMGNFKAKLKLGKGILVLANQYFEAKDVPVYHKVVLENFAINEFQLQRRNLSYAKFNQKNNSKIFNEVSLIGSLQMTYEGRNSQKNGSTRLIQETDKVYTKGLTTNIFSEFSEKWTVNSGIEIYHDLVRSSKVDRPASITSSEAPKNLRGLYPDNSTFLNYSLYSLHQFIQNHWQFSAGLRYNGFSIIVPDETIGKTNLTPQTLVKNFSISYLIGSKSNIYASYNAGFRTPNVDDLGTLGIVDFRYELPTNNLKPEKSNNYEIGYKFRSNRFSAATAFYYSDLRDLIARVKVPNQVINTYSVYRKENIEKAYIKGIEAEFEALMSKDLKTYGGISYTYGQNITKNEPMRRIPPLNGRLGLEFRKNSFFIRPELLFASKQERLAQGDKDDNRIGKNGTAAWQIVNIYGGYEYKWLNINLSAQNLTNKDYRTHGSGINGVGRSLWLTLHFEI</sequence>
<evidence type="ECO:0000256" key="2">
    <source>
        <dbReference type="ARBA" id="ARBA00022448"/>
    </source>
</evidence>
<geneLocation type="plasmid" evidence="14 15">
    <name>pEMTOL04</name>
</geneLocation>
<evidence type="ECO:0000256" key="10">
    <source>
        <dbReference type="PROSITE-ProRule" id="PRU01360"/>
    </source>
</evidence>
<dbReference type="EMBL" id="CP002965">
    <property type="protein sequence ID" value="AFK05723.1"/>
    <property type="molecule type" value="Genomic_DNA"/>
</dbReference>
<evidence type="ECO:0000256" key="1">
    <source>
        <dbReference type="ARBA" id="ARBA00004571"/>
    </source>
</evidence>
<comment type="similarity">
    <text evidence="10 11">Belongs to the TonB-dependent receptor family.</text>
</comment>
<evidence type="ECO:0000259" key="13">
    <source>
        <dbReference type="Pfam" id="PF07715"/>
    </source>
</evidence>
<dbReference type="Gene3D" id="2.40.170.20">
    <property type="entry name" value="TonB-dependent receptor, beta-barrel domain"/>
    <property type="match status" value="1"/>
</dbReference>
<evidence type="ECO:0000259" key="12">
    <source>
        <dbReference type="Pfam" id="PF00593"/>
    </source>
</evidence>
<evidence type="ECO:0000256" key="8">
    <source>
        <dbReference type="ARBA" id="ARBA00023170"/>
    </source>
</evidence>
<evidence type="ECO:0000256" key="6">
    <source>
        <dbReference type="ARBA" id="ARBA00023077"/>
    </source>
</evidence>
<accession>A0ABM5N851</accession>
<evidence type="ECO:0000256" key="7">
    <source>
        <dbReference type="ARBA" id="ARBA00023136"/>
    </source>
</evidence>
<evidence type="ECO:0000256" key="9">
    <source>
        <dbReference type="ARBA" id="ARBA00023237"/>
    </source>
</evidence>
<keyword evidence="7 10" id="KW-0472">Membrane</keyword>
<keyword evidence="5" id="KW-0732">Signal</keyword>
<name>A0ABM5N851_EMTOG</name>
<dbReference type="InterPro" id="IPR037066">
    <property type="entry name" value="Plug_dom_sf"/>
</dbReference>
<dbReference type="PANTHER" id="PTHR30069">
    <property type="entry name" value="TONB-DEPENDENT OUTER MEMBRANE RECEPTOR"/>
    <property type="match status" value="1"/>
</dbReference>
<dbReference type="SUPFAM" id="SSF56935">
    <property type="entry name" value="Porins"/>
    <property type="match status" value="1"/>
</dbReference>
<dbReference type="InterPro" id="IPR039426">
    <property type="entry name" value="TonB-dep_rcpt-like"/>
</dbReference>
<evidence type="ECO:0000256" key="3">
    <source>
        <dbReference type="ARBA" id="ARBA00022452"/>
    </source>
</evidence>
<feature type="domain" description="TonB-dependent receptor plug" evidence="13">
    <location>
        <begin position="48"/>
        <end position="153"/>
    </location>
</feature>
<keyword evidence="15" id="KW-1185">Reference proteome</keyword>
<dbReference type="Pfam" id="PF07715">
    <property type="entry name" value="Plug"/>
    <property type="match status" value="1"/>
</dbReference>
<feature type="domain" description="TonB-dependent receptor-like beta-barrel" evidence="12">
    <location>
        <begin position="275"/>
        <end position="648"/>
    </location>
</feature>
<evidence type="ECO:0000313" key="15">
    <source>
        <dbReference type="Proteomes" id="UP000002875"/>
    </source>
</evidence>
<proteinExistence type="inferred from homology"/>
<dbReference type="InterPro" id="IPR000531">
    <property type="entry name" value="Beta-barrel_TonB"/>
</dbReference>
<evidence type="ECO:0000256" key="11">
    <source>
        <dbReference type="RuleBase" id="RU003357"/>
    </source>
</evidence>
<keyword evidence="9 10" id="KW-0998">Cell outer membrane</keyword>
<keyword evidence="2 10" id="KW-0813">Transport</keyword>
<reference evidence="14 15" key="1">
    <citation type="submission" date="2011-07" db="EMBL/GenBank/DDBJ databases">
        <title>The complete genome of plasmid 4 of Emticicia oligotrophica DSM 17448.</title>
        <authorList>
            <consortium name="US DOE Joint Genome Institute (JGI-PGF)"/>
            <person name="Lucas S."/>
            <person name="Han J."/>
            <person name="Lapidus A."/>
            <person name="Bruce D."/>
            <person name="Goodwin L."/>
            <person name="Pitluck S."/>
            <person name="Peters L."/>
            <person name="Kyrpides N."/>
            <person name="Mavromatis K."/>
            <person name="Ivanova N."/>
            <person name="Ovchinnikova G."/>
            <person name="Teshima H."/>
            <person name="Detter J.C."/>
            <person name="Tapia R."/>
            <person name="Han C."/>
            <person name="Land M."/>
            <person name="Hauser L."/>
            <person name="Markowitz V."/>
            <person name="Cheng J.-F."/>
            <person name="Hugenholtz P."/>
            <person name="Woyke T."/>
            <person name="Wu D."/>
            <person name="Tindall B."/>
            <person name="Pomrenke H."/>
            <person name="Brambilla E."/>
            <person name="Klenk H.-P."/>
            <person name="Eisen J.A."/>
        </authorList>
    </citation>
    <scope>NUCLEOTIDE SEQUENCE [LARGE SCALE GENOMIC DNA]</scope>
    <source>
        <strain evidence="15">DSM 17448 / GPTSA100-15</strain>
        <plasmid evidence="14 15">pEMTOL04</plasmid>
    </source>
</reference>
<dbReference type="InterPro" id="IPR036942">
    <property type="entry name" value="Beta-barrel_TonB_sf"/>
</dbReference>